<evidence type="ECO:0000313" key="2">
    <source>
        <dbReference type="EMBL" id="GIY22454.1"/>
    </source>
</evidence>
<feature type="transmembrane region" description="Helical" evidence="1">
    <location>
        <begin position="73"/>
        <end position="95"/>
    </location>
</feature>
<evidence type="ECO:0000313" key="3">
    <source>
        <dbReference type="Proteomes" id="UP001054945"/>
    </source>
</evidence>
<dbReference type="Proteomes" id="UP001054945">
    <property type="component" value="Unassembled WGS sequence"/>
</dbReference>
<protein>
    <submittedName>
        <fullName evidence="2">Uncharacterized protein</fullName>
    </submittedName>
</protein>
<comment type="caution">
    <text evidence="2">The sequence shown here is derived from an EMBL/GenBank/DDBJ whole genome shotgun (WGS) entry which is preliminary data.</text>
</comment>
<dbReference type="EMBL" id="BPLR01008151">
    <property type="protein sequence ID" value="GIY22454.1"/>
    <property type="molecule type" value="Genomic_DNA"/>
</dbReference>
<gene>
    <name evidence="2" type="ORF">CEXT_17591</name>
</gene>
<evidence type="ECO:0000256" key="1">
    <source>
        <dbReference type="SAM" id="Phobius"/>
    </source>
</evidence>
<organism evidence="2 3">
    <name type="scientific">Caerostris extrusa</name>
    <name type="common">Bark spider</name>
    <name type="synonym">Caerostris bankana</name>
    <dbReference type="NCBI Taxonomy" id="172846"/>
    <lineage>
        <taxon>Eukaryota</taxon>
        <taxon>Metazoa</taxon>
        <taxon>Ecdysozoa</taxon>
        <taxon>Arthropoda</taxon>
        <taxon>Chelicerata</taxon>
        <taxon>Arachnida</taxon>
        <taxon>Araneae</taxon>
        <taxon>Araneomorphae</taxon>
        <taxon>Entelegynae</taxon>
        <taxon>Araneoidea</taxon>
        <taxon>Araneidae</taxon>
        <taxon>Caerostris</taxon>
    </lineage>
</organism>
<dbReference type="AlphaFoldDB" id="A0AAV4RMY3"/>
<keyword evidence="1" id="KW-1133">Transmembrane helix</keyword>
<name>A0AAV4RMY3_CAEEX</name>
<proteinExistence type="predicted"/>
<accession>A0AAV4RMY3</accession>
<sequence>MTVKLQNIYDEIDEVIRSAQDTAVEPTVMTTNLQKIRDEVKEYFAHTHGGNNEPCSEDDIPEQDDKGKRKIELVTFLAISILILLLSAPKIVLIIDAPSYSISSLDSFYKRTRINVL</sequence>
<keyword evidence="1" id="KW-0812">Transmembrane</keyword>
<keyword evidence="3" id="KW-1185">Reference proteome</keyword>
<reference evidence="2 3" key="1">
    <citation type="submission" date="2021-06" db="EMBL/GenBank/DDBJ databases">
        <title>Caerostris extrusa draft genome.</title>
        <authorList>
            <person name="Kono N."/>
            <person name="Arakawa K."/>
        </authorList>
    </citation>
    <scope>NUCLEOTIDE SEQUENCE [LARGE SCALE GENOMIC DNA]</scope>
</reference>
<keyword evidence="1" id="KW-0472">Membrane</keyword>